<reference evidence="1" key="1">
    <citation type="submission" date="2014-09" db="EMBL/GenBank/DDBJ databases">
        <authorList>
            <person name="Magalhaes I.L.F."/>
            <person name="Oliveira U."/>
            <person name="Santos F.R."/>
            <person name="Vidigal T.H.D.A."/>
            <person name="Brescovit A.D."/>
            <person name="Santos A.J."/>
        </authorList>
    </citation>
    <scope>NUCLEOTIDE SEQUENCE</scope>
    <source>
        <tissue evidence="1">Shoot tissue taken approximately 20 cm above the soil surface</tissue>
    </source>
</reference>
<organism evidence="1">
    <name type="scientific">Arundo donax</name>
    <name type="common">Giant reed</name>
    <name type="synonym">Donax arundinaceus</name>
    <dbReference type="NCBI Taxonomy" id="35708"/>
    <lineage>
        <taxon>Eukaryota</taxon>
        <taxon>Viridiplantae</taxon>
        <taxon>Streptophyta</taxon>
        <taxon>Embryophyta</taxon>
        <taxon>Tracheophyta</taxon>
        <taxon>Spermatophyta</taxon>
        <taxon>Magnoliopsida</taxon>
        <taxon>Liliopsida</taxon>
        <taxon>Poales</taxon>
        <taxon>Poaceae</taxon>
        <taxon>PACMAD clade</taxon>
        <taxon>Arundinoideae</taxon>
        <taxon>Arundineae</taxon>
        <taxon>Arundo</taxon>
    </lineage>
</organism>
<protein>
    <submittedName>
        <fullName evidence="1">Uncharacterized protein</fullName>
    </submittedName>
</protein>
<sequence length="22" mass="2701">MIFQGRMDILLNDAYLKFSFDY</sequence>
<evidence type="ECO:0000313" key="1">
    <source>
        <dbReference type="EMBL" id="JAE16342.1"/>
    </source>
</evidence>
<name>A0A0A9FVQ0_ARUDO</name>
<dbReference type="AlphaFoldDB" id="A0A0A9FVQ0"/>
<dbReference type="EMBL" id="GBRH01181554">
    <property type="protein sequence ID" value="JAE16342.1"/>
    <property type="molecule type" value="Transcribed_RNA"/>
</dbReference>
<reference evidence="1" key="2">
    <citation type="journal article" date="2015" name="Data Brief">
        <title>Shoot transcriptome of the giant reed, Arundo donax.</title>
        <authorList>
            <person name="Barrero R.A."/>
            <person name="Guerrero F.D."/>
            <person name="Moolhuijzen P."/>
            <person name="Goolsby J.A."/>
            <person name="Tidwell J."/>
            <person name="Bellgard S.E."/>
            <person name="Bellgard M.I."/>
        </authorList>
    </citation>
    <scope>NUCLEOTIDE SEQUENCE</scope>
    <source>
        <tissue evidence="1">Shoot tissue taken approximately 20 cm above the soil surface</tissue>
    </source>
</reference>
<accession>A0A0A9FVQ0</accession>
<proteinExistence type="predicted"/>